<reference evidence="1 2" key="1">
    <citation type="submission" date="2013-11" db="EMBL/GenBank/DDBJ databases">
        <title>The Genome Sequence of Phytophthora parasitica CJ01A1.</title>
        <authorList>
            <consortium name="The Broad Institute Genomics Platform"/>
            <person name="Russ C."/>
            <person name="Tyler B."/>
            <person name="Panabieres F."/>
            <person name="Shan W."/>
            <person name="Tripathy S."/>
            <person name="Grunwald N."/>
            <person name="Machado M."/>
            <person name="Johnson C.S."/>
            <person name="Walker B."/>
            <person name="Young S.K."/>
            <person name="Zeng Q."/>
            <person name="Gargeya S."/>
            <person name="Fitzgerald M."/>
            <person name="Haas B."/>
            <person name="Abouelleil A."/>
            <person name="Allen A.W."/>
            <person name="Alvarado L."/>
            <person name="Arachchi H.M."/>
            <person name="Berlin A.M."/>
            <person name="Chapman S.B."/>
            <person name="Gainer-Dewar J."/>
            <person name="Goldberg J."/>
            <person name="Griggs A."/>
            <person name="Gujja S."/>
            <person name="Hansen M."/>
            <person name="Howarth C."/>
            <person name="Imamovic A."/>
            <person name="Ireland A."/>
            <person name="Larimer J."/>
            <person name="McCowan C."/>
            <person name="Murphy C."/>
            <person name="Pearson M."/>
            <person name="Poon T.W."/>
            <person name="Priest M."/>
            <person name="Roberts A."/>
            <person name="Saif S."/>
            <person name="Shea T."/>
            <person name="Sisk P."/>
            <person name="Sykes S."/>
            <person name="Wortman J."/>
            <person name="Nusbaum C."/>
            <person name="Birren B."/>
        </authorList>
    </citation>
    <scope>NUCLEOTIDE SEQUENCE [LARGE SCALE GENOMIC DNA]</scope>
    <source>
        <strain evidence="1 2">CJ01A1</strain>
    </source>
</reference>
<evidence type="ECO:0000313" key="2">
    <source>
        <dbReference type="Proteomes" id="UP000018958"/>
    </source>
</evidence>
<accession>W2X2P0</accession>
<dbReference type="AlphaFoldDB" id="W2X2P0"/>
<protein>
    <submittedName>
        <fullName evidence="1">Uncharacterized protein</fullName>
    </submittedName>
</protein>
<organism evidence="1 2">
    <name type="scientific">Phytophthora nicotianae CJ01A1</name>
    <dbReference type="NCBI Taxonomy" id="1317063"/>
    <lineage>
        <taxon>Eukaryota</taxon>
        <taxon>Sar</taxon>
        <taxon>Stramenopiles</taxon>
        <taxon>Oomycota</taxon>
        <taxon>Peronosporomycetes</taxon>
        <taxon>Peronosporales</taxon>
        <taxon>Peronosporaceae</taxon>
        <taxon>Phytophthora</taxon>
    </lineage>
</organism>
<sequence>MSSDNGYCWGGYLGAVLRATTNLVIKRHASFHLSWATDTIHGL</sequence>
<gene>
    <name evidence="1" type="ORF">F441_09220</name>
</gene>
<name>W2X2P0_PHYNI</name>
<evidence type="ECO:0000313" key="1">
    <source>
        <dbReference type="EMBL" id="ETP16159.1"/>
    </source>
</evidence>
<dbReference type="Proteomes" id="UP000018958">
    <property type="component" value="Unassembled WGS sequence"/>
</dbReference>
<proteinExistence type="predicted"/>
<dbReference type="EMBL" id="ANIX01001871">
    <property type="protein sequence ID" value="ETP16159.1"/>
    <property type="molecule type" value="Genomic_DNA"/>
</dbReference>
<comment type="caution">
    <text evidence="1">The sequence shown here is derived from an EMBL/GenBank/DDBJ whole genome shotgun (WGS) entry which is preliminary data.</text>
</comment>